<evidence type="ECO:0000313" key="4">
    <source>
        <dbReference type="Proteomes" id="UP001057134"/>
    </source>
</evidence>
<reference evidence="3" key="1">
    <citation type="submission" date="2018-02" db="EMBL/GenBank/DDBJ databases">
        <authorList>
            <person name="Kim S.-K."/>
            <person name="Jung H.-I."/>
            <person name="Lee S.-W."/>
        </authorList>
    </citation>
    <scope>NUCLEOTIDE SEQUENCE</scope>
    <source>
        <strain evidence="3">SK3146</strain>
    </source>
</reference>
<dbReference type="InterPro" id="IPR031100">
    <property type="entry name" value="LOG_fam"/>
</dbReference>
<organism evidence="3 4">
    <name type="scientific">Paenibacillus konkukensis</name>
    <dbReference type="NCBI Taxonomy" id="2020716"/>
    <lineage>
        <taxon>Bacteria</taxon>
        <taxon>Bacillati</taxon>
        <taxon>Bacillota</taxon>
        <taxon>Bacilli</taxon>
        <taxon>Bacillales</taxon>
        <taxon>Paenibacillaceae</taxon>
        <taxon>Paenibacillus</taxon>
    </lineage>
</organism>
<keyword evidence="2" id="KW-0378">Hydrolase</keyword>
<dbReference type="InterPro" id="IPR005269">
    <property type="entry name" value="LOG"/>
</dbReference>
<dbReference type="Proteomes" id="UP001057134">
    <property type="component" value="Chromosome"/>
</dbReference>
<accession>A0ABY4RQ81</accession>
<reference evidence="3" key="2">
    <citation type="journal article" date="2021" name="J Anim Sci Technol">
        <title>Complete genome sequence of Paenibacillus konkukensis sp. nov. SK3146 as a potential probiotic strain.</title>
        <authorList>
            <person name="Jung H.I."/>
            <person name="Park S."/>
            <person name="Niu K.M."/>
            <person name="Lee S.W."/>
            <person name="Kothari D."/>
            <person name="Yi K.J."/>
            <person name="Kim S.K."/>
        </authorList>
    </citation>
    <scope>NUCLEOTIDE SEQUENCE</scope>
    <source>
        <strain evidence="3">SK3146</strain>
    </source>
</reference>
<sequence>MMNDIRRICVFSGSNPGNHSDYEDAALRLGEALAVHGIDLVYGGASVGLMGRVADKVLSMGRQAIGVMPTGLFRGEIAHTGLSEFHEVKTMHERKQLMADLSDAFIRMPGGLGTYEELFEAACWSQIGIHKKPIGLLNVRGFYNPLIAMLEHTAKEGFMREENLGLLVVESDPALLVERLLRYVPVEQGKKWVELK</sequence>
<dbReference type="Gene3D" id="3.40.50.450">
    <property type="match status" value="1"/>
</dbReference>
<dbReference type="NCBIfam" id="TIGR00730">
    <property type="entry name" value="Rossman fold protein, TIGR00730 family"/>
    <property type="match status" value="1"/>
</dbReference>
<comment type="similarity">
    <text evidence="1 2">Belongs to the LOG family.</text>
</comment>
<evidence type="ECO:0000313" key="3">
    <source>
        <dbReference type="EMBL" id="UQZ84140.1"/>
    </source>
</evidence>
<dbReference type="SUPFAM" id="SSF102405">
    <property type="entry name" value="MCP/YpsA-like"/>
    <property type="match status" value="1"/>
</dbReference>
<dbReference type="PANTHER" id="PTHR31223:SF70">
    <property type="entry name" value="LOG FAMILY PROTEIN YJL055W"/>
    <property type="match status" value="1"/>
</dbReference>
<name>A0ABY4RQ81_9BACL</name>
<evidence type="ECO:0000256" key="2">
    <source>
        <dbReference type="RuleBase" id="RU363015"/>
    </source>
</evidence>
<proteinExistence type="inferred from homology"/>
<evidence type="ECO:0000256" key="1">
    <source>
        <dbReference type="ARBA" id="ARBA00006763"/>
    </source>
</evidence>
<protein>
    <recommendedName>
        <fullName evidence="2">Cytokinin riboside 5'-monophosphate phosphoribohydrolase</fullName>
        <ecNumber evidence="2">3.2.2.n1</ecNumber>
    </recommendedName>
</protein>
<gene>
    <name evidence="3" type="primary">yvdD</name>
    <name evidence="3" type="ORF">SK3146_03373</name>
</gene>
<dbReference type="PANTHER" id="PTHR31223">
    <property type="entry name" value="LOG FAMILY PROTEIN YJL055W"/>
    <property type="match status" value="1"/>
</dbReference>
<dbReference type="Pfam" id="PF03641">
    <property type="entry name" value="Lysine_decarbox"/>
    <property type="match status" value="1"/>
</dbReference>
<dbReference type="EC" id="3.2.2.n1" evidence="2"/>
<keyword evidence="2" id="KW-0203">Cytokinin biosynthesis</keyword>
<dbReference type="EMBL" id="CP027059">
    <property type="protein sequence ID" value="UQZ84140.1"/>
    <property type="molecule type" value="Genomic_DNA"/>
</dbReference>
<keyword evidence="4" id="KW-1185">Reference proteome</keyword>